<keyword evidence="2" id="KW-0489">Methyltransferase</keyword>
<dbReference type="Gene3D" id="3.40.50.150">
    <property type="entry name" value="Vaccinia Virus protein VP39"/>
    <property type="match status" value="1"/>
</dbReference>
<evidence type="ECO:0000313" key="2">
    <source>
        <dbReference type="EMBL" id="KAF7368270.1"/>
    </source>
</evidence>
<dbReference type="CDD" id="cd02440">
    <property type="entry name" value="AdoMet_MTases"/>
    <property type="match status" value="1"/>
</dbReference>
<dbReference type="InterPro" id="IPR029063">
    <property type="entry name" value="SAM-dependent_MTases_sf"/>
</dbReference>
<organism evidence="2 3">
    <name type="scientific">Mycena venus</name>
    <dbReference type="NCBI Taxonomy" id="2733690"/>
    <lineage>
        <taxon>Eukaryota</taxon>
        <taxon>Fungi</taxon>
        <taxon>Dikarya</taxon>
        <taxon>Basidiomycota</taxon>
        <taxon>Agaricomycotina</taxon>
        <taxon>Agaricomycetes</taxon>
        <taxon>Agaricomycetidae</taxon>
        <taxon>Agaricales</taxon>
        <taxon>Marasmiineae</taxon>
        <taxon>Mycenaceae</taxon>
        <taxon>Mycena</taxon>
    </lineage>
</organism>
<keyword evidence="2" id="KW-0808">Transferase</keyword>
<evidence type="ECO:0000259" key="1">
    <source>
        <dbReference type="Pfam" id="PF08241"/>
    </source>
</evidence>
<evidence type="ECO:0000313" key="3">
    <source>
        <dbReference type="Proteomes" id="UP000620124"/>
    </source>
</evidence>
<gene>
    <name evidence="2" type="ORF">MVEN_00147900</name>
</gene>
<dbReference type="GO" id="GO:0032259">
    <property type="term" value="P:methylation"/>
    <property type="evidence" value="ECO:0007669"/>
    <property type="project" value="UniProtKB-KW"/>
</dbReference>
<accession>A0A8H6Z2T6</accession>
<dbReference type="SUPFAM" id="SSF53335">
    <property type="entry name" value="S-adenosyl-L-methionine-dependent methyltransferases"/>
    <property type="match status" value="1"/>
</dbReference>
<sequence length="242" mass="25281">MSTSVYTSPSPPLDHIAEINASSTKPSVPSQPSFGVDSPLGLVASLRSLPRSTYTPPSKANTICGPTSLSSLPSTAFAHPTLDAGCGRGLVLLKTTEHKRSLGHITSTSYGIDIFCTGDQSGNAPEATWQNVASAGLTSQVVLHTASFTETLPFKDGVFGVVTSSLAVHNVDKEGRRKAVGEMARVCAPGGYVVIVDLAGYVGGYEEVLKELGWTEVSSKWGGAGVMFGAWPCLVLKARKPE</sequence>
<name>A0A8H6Z2T6_9AGAR</name>
<dbReference type="Proteomes" id="UP000620124">
    <property type="component" value="Unassembled WGS sequence"/>
</dbReference>
<protein>
    <submittedName>
        <fullName evidence="2">Putative Methyltransferase</fullName>
    </submittedName>
</protein>
<dbReference type="GO" id="GO:0008757">
    <property type="term" value="F:S-adenosylmethionine-dependent methyltransferase activity"/>
    <property type="evidence" value="ECO:0007669"/>
    <property type="project" value="InterPro"/>
</dbReference>
<dbReference type="PANTHER" id="PTHR45277:SF1">
    <property type="entry name" value="EXPRESSED PROTEIN"/>
    <property type="match status" value="1"/>
</dbReference>
<feature type="domain" description="Methyltransferase type 11" evidence="1">
    <location>
        <begin position="82"/>
        <end position="195"/>
    </location>
</feature>
<comment type="caution">
    <text evidence="2">The sequence shown here is derived from an EMBL/GenBank/DDBJ whole genome shotgun (WGS) entry which is preliminary data.</text>
</comment>
<reference evidence="2" key="1">
    <citation type="submission" date="2020-05" db="EMBL/GenBank/DDBJ databases">
        <title>Mycena genomes resolve the evolution of fungal bioluminescence.</title>
        <authorList>
            <person name="Tsai I.J."/>
        </authorList>
    </citation>
    <scope>NUCLEOTIDE SEQUENCE</scope>
    <source>
        <strain evidence="2">CCC161011</strain>
    </source>
</reference>
<dbReference type="Pfam" id="PF08241">
    <property type="entry name" value="Methyltransf_11"/>
    <property type="match status" value="1"/>
</dbReference>
<dbReference type="OrthoDB" id="10017101at2759"/>
<keyword evidence="3" id="KW-1185">Reference proteome</keyword>
<dbReference type="PANTHER" id="PTHR45277">
    <property type="entry name" value="EXPRESSED PROTEIN"/>
    <property type="match status" value="1"/>
</dbReference>
<dbReference type="AlphaFoldDB" id="A0A8H6Z2T6"/>
<proteinExistence type="predicted"/>
<dbReference type="EMBL" id="JACAZI010000002">
    <property type="protein sequence ID" value="KAF7368270.1"/>
    <property type="molecule type" value="Genomic_DNA"/>
</dbReference>
<dbReference type="InterPro" id="IPR013216">
    <property type="entry name" value="Methyltransf_11"/>
</dbReference>